<evidence type="ECO:0000313" key="1">
    <source>
        <dbReference type="EMBL" id="KAJ8112104.1"/>
    </source>
</evidence>
<comment type="caution">
    <text evidence="1">The sequence shown here is derived from an EMBL/GenBank/DDBJ whole genome shotgun (WGS) entry which is preliminary data.</text>
</comment>
<gene>
    <name evidence="1" type="ORF">OPT61_g5455</name>
</gene>
<name>A0ACC2IAA6_9PLEO</name>
<proteinExistence type="predicted"/>
<dbReference type="Proteomes" id="UP001153331">
    <property type="component" value="Unassembled WGS sequence"/>
</dbReference>
<accession>A0ACC2IAA6</accession>
<dbReference type="EMBL" id="JAPHNI010000351">
    <property type="protein sequence ID" value="KAJ8112104.1"/>
    <property type="molecule type" value="Genomic_DNA"/>
</dbReference>
<organism evidence="1 2">
    <name type="scientific">Boeremia exigua</name>
    <dbReference type="NCBI Taxonomy" id="749465"/>
    <lineage>
        <taxon>Eukaryota</taxon>
        <taxon>Fungi</taxon>
        <taxon>Dikarya</taxon>
        <taxon>Ascomycota</taxon>
        <taxon>Pezizomycotina</taxon>
        <taxon>Dothideomycetes</taxon>
        <taxon>Pleosporomycetidae</taxon>
        <taxon>Pleosporales</taxon>
        <taxon>Pleosporineae</taxon>
        <taxon>Didymellaceae</taxon>
        <taxon>Boeremia</taxon>
    </lineage>
</organism>
<evidence type="ECO:0000313" key="2">
    <source>
        <dbReference type="Proteomes" id="UP001153331"/>
    </source>
</evidence>
<sequence length="164" mass="17099">MPKRPNFCVFASSSASALPIYPALRVDLGTEEAALCALDDLLVYALWGVVHDDCAGLVVDLGVDTCVADQVDDPLLTLVLRQAEACREVPGHVSESVGRSSGRYALDVDALVDLAVALGDEMPGGVDKGVGGGEQEEVVLENLLGLAELLLCLLKVKVDVQGGP</sequence>
<keyword evidence="2" id="KW-1185">Reference proteome</keyword>
<reference evidence="1" key="1">
    <citation type="submission" date="2022-11" db="EMBL/GenBank/DDBJ databases">
        <title>Genome Sequence of Boeremia exigua.</title>
        <authorList>
            <person name="Buettner E."/>
        </authorList>
    </citation>
    <scope>NUCLEOTIDE SEQUENCE</scope>
    <source>
        <strain evidence="1">CU02</strain>
    </source>
</reference>
<protein>
    <submittedName>
        <fullName evidence="1">Uncharacterized protein</fullName>
    </submittedName>
</protein>